<dbReference type="InterPro" id="IPR016181">
    <property type="entry name" value="Acyl_CoA_acyltransferase"/>
</dbReference>
<dbReference type="Pfam" id="PF13302">
    <property type="entry name" value="Acetyltransf_3"/>
    <property type="match status" value="1"/>
</dbReference>
<dbReference type="Proteomes" id="UP000242414">
    <property type="component" value="Unassembled WGS sequence"/>
</dbReference>
<evidence type="ECO:0000256" key="4">
    <source>
        <dbReference type="ARBA" id="ARBA00069551"/>
    </source>
</evidence>
<proteinExistence type="inferred from homology"/>
<dbReference type="PANTHER" id="PTHR13256:SF16">
    <property type="entry name" value="ALPHA_BETA-TUBULIN-N-ACETYLTRANSFERASE 9"/>
    <property type="match status" value="1"/>
</dbReference>
<organism evidence="6">
    <name type="scientific">Rhizopus microsporus var. microsporus</name>
    <dbReference type="NCBI Taxonomy" id="86635"/>
    <lineage>
        <taxon>Eukaryota</taxon>
        <taxon>Fungi</taxon>
        <taxon>Fungi incertae sedis</taxon>
        <taxon>Mucoromycota</taxon>
        <taxon>Mucoromycotina</taxon>
        <taxon>Mucoromycetes</taxon>
        <taxon>Mucorales</taxon>
        <taxon>Mucorineae</taxon>
        <taxon>Rhizopodaceae</taxon>
        <taxon>Rhizopus</taxon>
    </lineage>
</organism>
<dbReference type="PANTHER" id="PTHR13256">
    <property type="entry name" value="N-ACETYLTRANSFERASE 9"/>
    <property type="match status" value="1"/>
</dbReference>
<keyword evidence="2 6" id="KW-0808">Transferase</keyword>
<keyword evidence="3 6" id="KW-0012">Acyltransferase</keyword>
<feature type="domain" description="N-acetyltransferase" evidence="5">
    <location>
        <begin position="14"/>
        <end position="190"/>
    </location>
</feature>
<evidence type="ECO:0000256" key="1">
    <source>
        <dbReference type="ARBA" id="ARBA00009342"/>
    </source>
</evidence>
<name>A0A1X0R819_RHIZD</name>
<dbReference type="InterPro" id="IPR000182">
    <property type="entry name" value="GNAT_dom"/>
</dbReference>
<dbReference type="FunFam" id="3.40.630.30:FF:000248">
    <property type="entry name" value="N-acetyltransferase 9-like protein"/>
    <property type="match status" value="1"/>
</dbReference>
<dbReference type="OrthoDB" id="5043642at2759"/>
<comment type="similarity">
    <text evidence="1">Belongs to the acetyltransferase family. GNAT subfamily.</text>
</comment>
<dbReference type="VEuPathDB" id="FungiDB:BCV72DRAFT_204094"/>
<evidence type="ECO:0000256" key="2">
    <source>
        <dbReference type="ARBA" id="ARBA00022679"/>
    </source>
</evidence>
<evidence type="ECO:0000259" key="5">
    <source>
        <dbReference type="PROSITE" id="PS51186"/>
    </source>
</evidence>
<dbReference type="PROSITE" id="PS51186">
    <property type="entry name" value="GNAT"/>
    <property type="match status" value="1"/>
</dbReference>
<dbReference type="Gene3D" id="3.40.630.30">
    <property type="match status" value="1"/>
</dbReference>
<dbReference type="InterPro" id="IPR039135">
    <property type="entry name" value="NAT9-like"/>
</dbReference>
<reference evidence="6" key="1">
    <citation type="journal article" date="2016" name="Proc. Natl. Acad. Sci. U.S.A.">
        <title>Lipid metabolic changes in an early divergent fungus govern the establishment of a mutualistic symbiosis with endobacteria.</title>
        <authorList>
            <person name="Lastovetsky O.A."/>
            <person name="Gaspar M.L."/>
            <person name="Mondo S.J."/>
            <person name="LaButti K.M."/>
            <person name="Sandor L."/>
            <person name="Grigoriev I.V."/>
            <person name="Henry S.A."/>
            <person name="Pawlowska T.E."/>
        </authorList>
    </citation>
    <scope>NUCLEOTIDE SEQUENCE [LARGE SCALE GENOMIC DNA]</scope>
    <source>
        <strain evidence="6">ATCC 52814</strain>
    </source>
</reference>
<accession>A0A1X0R819</accession>
<evidence type="ECO:0000313" key="6">
    <source>
        <dbReference type="EMBL" id="ORE08189.1"/>
    </source>
</evidence>
<dbReference type="SUPFAM" id="SSF55729">
    <property type="entry name" value="Acyl-CoA N-acyltransferases (Nat)"/>
    <property type="match status" value="1"/>
</dbReference>
<gene>
    <name evidence="6" type="ORF">BCV72DRAFT_204094</name>
</gene>
<dbReference type="GO" id="GO:0008080">
    <property type="term" value="F:N-acetyltransferase activity"/>
    <property type="evidence" value="ECO:0007669"/>
    <property type="project" value="InterPro"/>
</dbReference>
<dbReference type="AlphaFoldDB" id="A0A1X0R819"/>
<sequence length="220" mass="25649">MKINENLILIGQLVALVPYKPEHVPKYHEWMKSPFLQEMTASEPLSLEEEYEMQQSWHQDDKKLTFIITALPTDSPVHLKDIPKEEVKDKTVMIGDVNIFFNDPDDDPTFGEIEVMIAEADYRKTGRGREALRIMMGYAMEELGVKTFHAKISLKNEPSIQLFESKFGFYPVSVSEIFQETTLEWSLLDNTTSKDHERIIKVQQEILNFFHNHVDSITWQ</sequence>
<protein>
    <recommendedName>
        <fullName evidence="4">N-acetyltransferase 9-like protein</fullName>
    </recommendedName>
</protein>
<evidence type="ECO:0000256" key="3">
    <source>
        <dbReference type="ARBA" id="ARBA00023315"/>
    </source>
</evidence>
<dbReference type="EMBL" id="KV921892">
    <property type="protein sequence ID" value="ORE08189.1"/>
    <property type="molecule type" value="Genomic_DNA"/>
</dbReference>